<keyword evidence="1" id="KW-1133">Transmembrane helix</keyword>
<accession>A0AA36GZI1</accession>
<dbReference type="AlphaFoldDB" id="A0AA36GZI1"/>
<evidence type="ECO:0000256" key="1">
    <source>
        <dbReference type="SAM" id="Phobius"/>
    </source>
</evidence>
<comment type="caution">
    <text evidence="2">The sequence shown here is derived from an EMBL/GenBank/DDBJ whole genome shotgun (WGS) entry which is preliminary data.</text>
</comment>
<name>A0AA36GZI1_CYLNA</name>
<feature type="transmembrane region" description="Helical" evidence="1">
    <location>
        <begin position="21"/>
        <end position="39"/>
    </location>
</feature>
<gene>
    <name evidence="2" type="ORF">CYNAS_LOCUS13014</name>
</gene>
<dbReference type="EMBL" id="CATQJL010000305">
    <property type="protein sequence ID" value="CAJ0601031.1"/>
    <property type="molecule type" value="Genomic_DNA"/>
</dbReference>
<organism evidence="2 3">
    <name type="scientific">Cylicocyclus nassatus</name>
    <name type="common">Nematode worm</name>
    <dbReference type="NCBI Taxonomy" id="53992"/>
    <lineage>
        <taxon>Eukaryota</taxon>
        <taxon>Metazoa</taxon>
        <taxon>Ecdysozoa</taxon>
        <taxon>Nematoda</taxon>
        <taxon>Chromadorea</taxon>
        <taxon>Rhabditida</taxon>
        <taxon>Rhabditina</taxon>
        <taxon>Rhabditomorpha</taxon>
        <taxon>Strongyloidea</taxon>
        <taxon>Strongylidae</taxon>
        <taxon>Cylicocyclus</taxon>
    </lineage>
</organism>
<dbReference type="PANTHER" id="PTHR10974">
    <property type="entry name" value="FI08016P-RELATED"/>
    <property type="match status" value="1"/>
</dbReference>
<evidence type="ECO:0000313" key="3">
    <source>
        <dbReference type="Proteomes" id="UP001176961"/>
    </source>
</evidence>
<reference evidence="2" key="1">
    <citation type="submission" date="2023-07" db="EMBL/GenBank/DDBJ databases">
        <authorList>
            <consortium name="CYATHOMIX"/>
        </authorList>
    </citation>
    <scope>NUCLEOTIDE SEQUENCE</scope>
    <source>
        <strain evidence="2">N/A</strain>
    </source>
</reference>
<dbReference type="CDD" id="cd16021">
    <property type="entry name" value="ALP_like"/>
    <property type="match status" value="1"/>
</dbReference>
<dbReference type="InterPro" id="IPR017850">
    <property type="entry name" value="Alkaline_phosphatase_core_sf"/>
</dbReference>
<keyword evidence="1" id="KW-0472">Membrane</keyword>
<evidence type="ECO:0000313" key="2">
    <source>
        <dbReference type="EMBL" id="CAJ0601031.1"/>
    </source>
</evidence>
<protein>
    <submittedName>
        <fullName evidence="2">Uncharacterized protein</fullName>
    </submittedName>
</protein>
<dbReference type="InterPro" id="IPR004245">
    <property type="entry name" value="DUF229"/>
</dbReference>
<dbReference type="Pfam" id="PF02995">
    <property type="entry name" value="DUF229"/>
    <property type="match status" value="1"/>
</dbReference>
<dbReference type="GO" id="GO:0005615">
    <property type="term" value="C:extracellular space"/>
    <property type="evidence" value="ECO:0007669"/>
    <property type="project" value="TreeGrafter"/>
</dbReference>
<dbReference type="PANTHER" id="PTHR10974:SF75">
    <property type="entry name" value="SULFATASE DOMAIN-CONTAINING PROTEIN"/>
    <property type="match status" value="1"/>
</dbReference>
<dbReference type="Proteomes" id="UP001176961">
    <property type="component" value="Unassembled WGS sequence"/>
</dbReference>
<keyword evidence="3" id="KW-1185">Reference proteome</keyword>
<keyword evidence="1" id="KW-0812">Transmembrane</keyword>
<dbReference type="SUPFAM" id="SSF53649">
    <property type="entry name" value="Alkaline phosphatase-like"/>
    <property type="match status" value="1"/>
</dbReference>
<proteinExistence type="predicted"/>
<sequence>MRAVQEKWTRNIFEGMTTGRMFVCACLGVGTFMWLSRTLDSVTAANSSNYYIGETSTPASTEENKTARRSSFDICILPEFDPWDAQIIPYVNLDYNPLKKCNRSYKPMTTLKNGIVTINEKNASCQGRCLTRLGETKNRHGKWINVDDADFRCDIVETTCSRKNGNSSYRMVHAQIIEVNDTKTKKIDEDGNLHSVYVILLDSTAHTQGIRNLPQTMHFFENSMQAVTFPHINKVGLNSRPNGVALWFGKRLEAVNRKLFGLPDIPPDWTYEHYCKSFLDNDTFLFNEFSDRGYKTLLAEDWMKGTLNWPNCWGFNKQPTDHYMRPFQIALEKDLTEDLKKTYSSANCIEQHKDILIWLQDFVNSYGDTPKLGWIWLSLLGHDHESGTIHADPDFFRFLLHNKKKLDDSFVIILGDHGLRGGRVTKTDLGSLEVNNPMFSISIPKKLRETTDILEVLRENTARLQTTFDIRATLLDILKYQPAVNYTDRNYMAIKGEYGSSLMRKQPAEERTCKTLYVPLSYCTCQYPLEEVKRTKQVATDAGKYLVKYINEFLEEKNMSRICEKLVYRHTISISAYVPEEVTKTYQVSVKVMPPCDGEFKAVVRQTNGSYEMATGSVDRIDRYGSKGDCVESSKHLCHCKVEQKKKTVKRTIKKS</sequence>